<dbReference type="AlphaFoldDB" id="A0A4U6VQZ3"/>
<gene>
    <name evidence="1" type="ORF">SEVIR_2G154550v2</name>
</gene>
<protein>
    <submittedName>
        <fullName evidence="1">Uncharacterized protein</fullName>
    </submittedName>
</protein>
<organism evidence="1 2">
    <name type="scientific">Setaria viridis</name>
    <name type="common">Green bristlegrass</name>
    <name type="synonym">Setaria italica subsp. viridis</name>
    <dbReference type="NCBI Taxonomy" id="4556"/>
    <lineage>
        <taxon>Eukaryota</taxon>
        <taxon>Viridiplantae</taxon>
        <taxon>Streptophyta</taxon>
        <taxon>Embryophyta</taxon>
        <taxon>Tracheophyta</taxon>
        <taxon>Spermatophyta</taxon>
        <taxon>Magnoliopsida</taxon>
        <taxon>Liliopsida</taxon>
        <taxon>Poales</taxon>
        <taxon>Poaceae</taxon>
        <taxon>PACMAD clade</taxon>
        <taxon>Panicoideae</taxon>
        <taxon>Panicodae</taxon>
        <taxon>Paniceae</taxon>
        <taxon>Cenchrinae</taxon>
        <taxon>Setaria</taxon>
    </lineage>
</organism>
<dbReference type="Proteomes" id="UP000298652">
    <property type="component" value="Chromosome 2"/>
</dbReference>
<reference evidence="1" key="1">
    <citation type="submission" date="2019-03" db="EMBL/GenBank/DDBJ databases">
        <title>WGS assembly of Setaria viridis.</title>
        <authorList>
            <person name="Huang P."/>
            <person name="Jenkins J."/>
            <person name="Grimwood J."/>
            <person name="Barry K."/>
            <person name="Healey A."/>
            <person name="Mamidi S."/>
            <person name="Sreedasyam A."/>
            <person name="Shu S."/>
            <person name="Feldman M."/>
            <person name="Wu J."/>
            <person name="Yu Y."/>
            <person name="Chen C."/>
            <person name="Johnson J."/>
            <person name="Rokhsar D."/>
            <person name="Baxter I."/>
            <person name="Schmutz J."/>
            <person name="Brutnell T."/>
            <person name="Kellogg E."/>
        </authorList>
    </citation>
    <scope>NUCLEOTIDE SEQUENCE [LARGE SCALE GENOMIC DNA]</scope>
</reference>
<accession>A0A4U6VQZ3</accession>
<evidence type="ECO:0000313" key="1">
    <source>
        <dbReference type="EMBL" id="TKW32198.1"/>
    </source>
</evidence>
<proteinExistence type="predicted"/>
<dbReference type="Gramene" id="TKW32198">
    <property type="protein sequence ID" value="TKW32198"/>
    <property type="gene ID" value="SEVIR_2G154550v2"/>
</dbReference>
<sequence length="44" mass="5040">MDVSWSAGISREAFSGLFFGWYSVDPLVKLPDFRMLYKMLGAFC</sequence>
<keyword evidence="2" id="KW-1185">Reference proteome</keyword>
<dbReference type="EMBL" id="CM016553">
    <property type="protein sequence ID" value="TKW32198.1"/>
    <property type="molecule type" value="Genomic_DNA"/>
</dbReference>
<name>A0A4U6VQZ3_SETVI</name>
<evidence type="ECO:0000313" key="2">
    <source>
        <dbReference type="Proteomes" id="UP000298652"/>
    </source>
</evidence>